<evidence type="ECO:0000259" key="9">
    <source>
        <dbReference type="PROSITE" id="PS50125"/>
    </source>
</evidence>
<dbReference type="Gene3D" id="6.10.250.780">
    <property type="match status" value="1"/>
</dbReference>
<keyword evidence="3" id="KW-0963">Cytoplasm</keyword>
<feature type="non-terminal residue" evidence="10">
    <location>
        <position position="508"/>
    </location>
</feature>
<dbReference type="PANTHER" id="PTHR45655">
    <property type="entry name" value="GUANYLATE CYCLASE SOLUBLE SUBUNIT BETA-2"/>
    <property type="match status" value="1"/>
</dbReference>
<evidence type="ECO:0000256" key="6">
    <source>
        <dbReference type="ARBA" id="ARBA00023239"/>
    </source>
</evidence>
<comment type="subcellular location">
    <subcellularLocation>
        <location evidence="1">Cytoplasm</location>
    </subcellularLocation>
</comment>
<evidence type="ECO:0000256" key="5">
    <source>
        <dbReference type="ARBA" id="ARBA00023134"/>
    </source>
</evidence>
<dbReference type="SUPFAM" id="SSF55073">
    <property type="entry name" value="Nucleotide cyclase"/>
    <property type="match status" value="1"/>
</dbReference>
<accession>A0A8S3YM47</accession>
<dbReference type="GO" id="GO:0008074">
    <property type="term" value="C:guanylate cyclase complex, soluble"/>
    <property type="evidence" value="ECO:0007669"/>
    <property type="project" value="TreeGrafter"/>
</dbReference>
<keyword evidence="8" id="KW-0175">Coiled coil</keyword>
<gene>
    <name evidence="10" type="ORF">CUNI_LOCUS2926</name>
</gene>
<dbReference type="SMART" id="SM00044">
    <property type="entry name" value="CYCc"/>
    <property type="match status" value="1"/>
</dbReference>
<dbReference type="InterPro" id="IPR038158">
    <property type="entry name" value="H-NOX_domain_sf"/>
</dbReference>
<dbReference type="Pfam" id="PF00211">
    <property type="entry name" value="Guanylate_cyc"/>
    <property type="match status" value="1"/>
</dbReference>
<feature type="domain" description="Guanylate cyclase" evidence="9">
    <location>
        <begin position="417"/>
        <end position="508"/>
    </location>
</feature>
<evidence type="ECO:0000256" key="2">
    <source>
        <dbReference type="ARBA" id="ARBA00012202"/>
    </source>
</evidence>
<evidence type="ECO:0000256" key="3">
    <source>
        <dbReference type="ARBA" id="ARBA00022490"/>
    </source>
</evidence>
<keyword evidence="7" id="KW-0141">cGMP biosynthesis</keyword>
<keyword evidence="4" id="KW-0547">Nucleotide-binding</keyword>
<evidence type="ECO:0000313" key="10">
    <source>
        <dbReference type="EMBL" id="CAG5117368.1"/>
    </source>
</evidence>
<dbReference type="Proteomes" id="UP000678393">
    <property type="component" value="Unassembled WGS sequence"/>
</dbReference>
<dbReference type="Gene3D" id="3.30.70.1230">
    <property type="entry name" value="Nucleotide cyclase"/>
    <property type="match status" value="1"/>
</dbReference>
<dbReference type="Gene3D" id="3.90.1520.10">
    <property type="entry name" value="H-NOX domain"/>
    <property type="match status" value="1"/>
</dbReference>
<keyword evidence="5" id="KW-0342">GTP-binding</keyword>
<evidence type="ECO:0000256" key="7">
    <source>
        <dbReference type="ARBA" id="ARBA00023293"/>
    </source>
</evidence>
<dbReference type="GO" id="GO:0019934">
    <property type="term" value="P:cGMP-mediated signaling"/>
    <property type="evidence" value="ECO:0007669"/>
    <property type="project" value="TreeGrafter"/>
</dbReference>
<dbReference type="GO" id="GO:0020037">
    <property type="term" value="F:heme binding"/>
    <property type="evidence" value="ECO:0007669"/>
    <property type="project" value="InterPro"/>
</dbReference>
<proteinExistence type="predicted"/>
<dbReference type="PANTHER" id="PTHR45655:SF6">
    <property type="entry name" value="HEAD-SPECIFIC GUANYLATE CYCLASE"/>
    <property type="match status" value="1"/>
</dbReference>
<evidence type="ECO:0000313" key="11">
    <source>
        <dbReference type="Proteomes" id="UP000678393"/>
    </source>
</evidence>
<evidence type="ECO:0000256" key="1">
    <source>
        <dbReference type="ARBA" id="ARBA00004496"/>
    </source>
</evidence>
<dbReference type="InterPro" id="IPR011644">
    <property type="entry name" value="Heme_NO-bd"/>
</dbReference>
<dbReference type="CDD" id="cd07302">
    <property type="entry name" value="CHD"/>
    <property type="match status" value="1"/>
</dbReference>
<dbReference type="AlphaFoldDB" id="A0A8S3YM47"/>
<dbReference type="PROSITE" id="PS50125">
    <property type="entry name" value="GUANYLATE_CYCLASE_2"/>
    <property type="match status" value="1"/>
</dbReference>
<feature type="coiled-coil region" evidence="8">
    <location>
        <begin position="358"/>
        <end position="385"/>
    </location>
</feature>
<organism evidence="10 11">
    <name type="scientific">Candidula unifasciata</name>
    <dbReference type="NCBI Taxonomy" id="100452"/>
    <lineage>
        <taxon>Eukaryota</taxon>
        <taxon>Metazoa</taxon>
        <taxon>Spiralia</taxon>
        <taxon>Lophotrochozoa</taxon>
        <taxon>Mollusca</taxon>
        <taxon>Gastropoda</taxon>
        <taxon>Heterobranchia</taxon>
        <taxon>Euthyneura</taxon>
        <taxon>Panpulmonata</taxon>
        <taxon>Eupulmonata</taxon>
        <taxon>Stylommatophora</taxon>
        <taxon>Helicina</taxon>
        <taxon>Helicoidea</taxon>
        <taxon>Geomitridae</taxon>
        <taxon>Candidula</taxon>
    </lineage>
</organism>
<dbReference type="EMBL" id="CAJHNH020000392">
    <property type="protein sequence ID" value="CAG5117368.1"/>
    <property type="molecule type" value="Genomic_DNA"/>
</dbReference>
<reference evidence="10" key="1">
    <citation type="submission" date="2021-04" db="EMBL/GenBank/DDBJ databases">
        <authorList>
            <consortium name="Molecular Ecology Group"/>
        </authorList>
    </citation>
    <scope>NUCLEOTIDE SEQUENCE</scope>
</reference>
<dbReference type="InterPro" id="IPR024096">
    <property type="entry name" value="NO_sig/Golgi_transp_ligand-bd"/>
</dbReference>
<dbReference type="InterPro" id="IPR042463">
    <property type="entry name" value="HNOB_dom_associated_sf"/>
</dbReference>
<dbReference type="InterPro" id="IPR011645">
    <property type="entry name" value="HNOB_dom_associated"/>
</dbReference>
<dbReference type="Pfam" id="PF07701">
    <property type="entry name" value="HNOBA"/>
    <property type="match status" value="1"/>
</dbReference>
<dbReference type="GO" id="GO:0005525">
    <property type="term" value="F:GTP binding"/>
    <property type="evidence" value="ECO:0007669"/>
    <property type="project" value="UniProtKB-KW"/>
</dbReference>
<keyword evidence="6" id="KW-0456">Lyase</keyword>
<dbReference type="Gene3D" id="3.30.450.260">
    <property type="entry name" value="Haem NO binding associated domain"/>
    <property type="match status" value="1"/>
</dbReference>
<name>A0A8S3YM47_9EUPU</name>
<evidence type="ECO:0000256" key="4">
    <source>
        <dbReference type="ARBA" id="ARBA00022741"/>
    </source>
</evidence>
<dbReference type="InterPro" id="IPR029787">
    <property type="entry name" value="Nucleotide_cyclase"/>
</dbReference>
<dbReference type="SUPFAM" id="SSF111126">
    <property type="entry name" value="Ligand-binding domain in the NO signalling and Golgi transport"/>
    <property type="match status" value="1"/>
</dbReference>
<dbReference type="GO" id="GO:0004383">
    <property type="term" value="F:guanylate cyclase activity"/>
    <property type="evidence" value="ECO:0007669"/>
    <property type="project" value="UniProtKB-EC"/>
</dbReference>
<feature type="non-terminal residue" evidence="10">
    <location>
        <position position="1"/>
    </location>
</feature>
<dbReference type="Pfam" id="PF07700">
    <property type="entry name" value="HNOB"/>
    <property type="match status" value="1"/>
</dbReference>
<protein>
    <recommendedName>
        <fullName evidence="2">guanylate cyclase</fullName>
        <ecNumber evidence="2">4.6.1.2</ecNumber>
    </recommendedName>
</protein>
<sequence length="508" mass="57328">DFYVRSAVENLVNQSNPRAMEHLRNESSELFGDELLQRSFSDPNLRHQSISDQTLVAMAQEASKKLGMEQEPVLRAMGSEYFKLCLGDYGRVLRILGSNILEFFSNIDGLQDQVKAYPRFQGQQPPSFRCERKDDKLLLHFYSLRHSIVSFVAGIVDGVSRFLFSTDLQIEISPSRSLTSPHHIFFITNSNNENSANQLFRYSVNMSTDPNDSKIGVRTFCDCFPFHVVFDENLNITQLGTALARMIVPNVSSKGMHFSTYFDVLKPTVKFSLSSILSRVNSSFFVRTKGLSSHRLSENLELKGQMLFLQETNSILFLGSPSVEKLDELIGKGIYISDIPIHDATRDVILVGEQTKAQDGLKKRMEQLKRSIEAASKAVDLEKQKNVDLLLEIFPPKIAQQLWRGEEVEPTTVDDVTMLFSDIVGFTAICSTATPMQVVDMLNSLYTHFDQFCVDIDVYKIETIGDAYCVAGGLHRPSQYHAQQIAWMALKMMSAAKEQKSHDGNVIK</sequence>
<dbReference type="GO" id="GO:0070482">
    <property type="term" value="P:response to oxygen levels"/>
    <property type="evidence" value="ECO:0007669"/>
    <property type="project" value="TreeGrafter"/>
</dbReference>
<dbReference type="EC" id="4.6.1.2" evidence="2"/>
<dbReference type="OrthoDB" id="6127067at2759"/>
<evidence type="ECO:0000256" key="8">
    <source>
        <dbReference type="SAM" id="Coils"/>
    </source>
</evidence>
<comment type="caution">
    <text evidence="10">The sequence shown here is derived from an EMBL/GenBank/DDBJ whole genome shotgun (WGS) entry which is preliminary data.</text>
</comment>
<dbReference type="FunFam" id="3.30.450.260:FF:000002">
    <property type="entry name" value="guanylate cyclase soluble subunit alpha-2"/>
    <property type="match status" value="1"/>
</dbReference>
<keyword evidence="11" id="KW-1185">Reference proteome</keyword>
<dbReference type="InterPro" id="IPR001054">
    <property type="entry name" value="A/G_cyclase"/>
</dbReference>